<proteinExistence type="predicted"/>
<dbReference type="SUPFAM" id="SSF53955">
    <property type="entry name" value="Lysozyme-like"/>
    <property type="match status" value="1"/>
</dbReference>
<feature type="chain" id="PRO_5042241248" evidence="1">
    <location>
        <begin position="22"/>
        <end position="219"/>
    </location>
</feature>
<comment type="caution">
    <text evidence="2">The sequence shown here is derived from an EMBL/GenBank/DDBJ whole genome shotgun (WGS) entry which is preliminary data.</text>
</comment>
<sequence>MFSSIIPLTTLAVLLPTLTTAAPSAFPSTAPSSGTAFAVTAAQLTAIAPKSASCPANPQFPNECQTAAAAAPAINWGFTEYGITTAGEAAGLVATMALESGEFEYAVHHFPSPVAGQGTRNMQGPKFNVEYAQSIPALKANLPTDPAAVLALLVANIDYDFASAAWFMTTQCTSTVRDGLKNGGMAGFTAYVGCIGAPMASDRTSYYVAAAKAFGVSSS</sequence>
<dbReference type="InterPro" id="IPR023346">
    <property type="entry name" value="Lysozyme-like_dom_sf"/>
</dbReference>
<accession>A0AAD9YW82</accession>
<dbReference type="Proteomes" id="UP001276659">
    <property type="component" value="Unassembled WGS sequence"/>
</dbReference>
<evidence type="ECO:0000313" key="2">
    <source>
        <dbReference type="EMBL" id="KAK3167131.1"/>
    </source>
</evidence>
<protein>
    <submittedName>
        <fullName evidence="2">Uncharacterized protein</fullName>
    </submittedName>
</protein>
<name>A0AAD9YW82_9LECA</name>
<gene>
    <name evidence="2" type="ORF">OEA41_010257</name>
</gene>
<evidence type="ECO:0000313" key="3">
    <source>
        <dbReference type="Proteomes" id="UP001276659"/>
    </source>
</evidence>
<evidence type="ECO:0000256" key="1">
    <source>
        <dbReference type="SAM" id="SignalP"/>
    </source>
</evidence>
<organism evidence="2 3">
    <name type="scientific">Lepraria neglecta</name>
    <dbReference type="NCBI Taxonomy" id="209136"/>
    <lineage>
        <taxon>Eukaryota</taxon>
        <taxon>Fungi</taxon>
        <taxon>Dikarya</taxon>
        <taxon>Ascomycota</taxon>
        <taxon>Pezizomycotina</taxon>
        <taxon>Lecanoromycetes</taxon>
        <taxon>OSLEUM clade</taxon>
        <taxon>Lecanoromycetidae</taxon>
        <taxon>Lecanorales</taxon>
        <taxon>Lecanorineae</taxon>
        <taxon>Stereocaulaceae</taxon>
        <taxon>Lepraria</taxon>
    </lineage>
</organism>
<keyword evidence="1" id="KW-0732">Signal</keyword>
<reference evidence="2" key="1">
    <citation type="submission" date="2022-11" db="EMBL/GenBank/DDBJ databases">
        <title>Chromosomal genome sequence assembly and mating type (MAT) locus characterization of the leprose asexual lichenized fungus Lepraria neglecta (Nyl.) Erichsen.</title>
        <authorList>
            <person name="Allen J.L."/>
            <person name="Pfeffer B."/>
        </authorList>
    </citation>
    <scope>NUCLEOTIDE SEQUENCE</scope>
    <source>
        <strain evidence="2">Allen 5258</strain>
    </source>
</reference>
<dbReference type="AlphaFoldDB" id="A0AAD9YW82"/>
<dbReference type="EMBL" id="JASNWA010000011">
    <property type="protein sequence ID" value="KAK3167131.1"/>
    <property type="molecule type" value="Genomic_DNA"/>
</dbReference>
<keyword evidence="3" id="KW-1185">Reference proteome</keyword>
<feature type="signal peptide" evidence="1">
    <location>
        <begin position="1"/>
        <end position="21"/>
    </location>
</feature>